<dbReference type="Pfam" id="PF00931">
    <property type="entry name" value="NB-ARC"/>
    <property type="match status" value="1"/>
</dbReference>
<keyword evidence="3" id="KW-0547">Nucleotide-binding</keyword>
<evidence type="ECO:0000256" key="1">
    <source>
        <dbReference type="ARBA" id="ARBA00008894"/>
    </source>
</evidence>
<evidence type="ECO:0000256" key="3">
    <source>
        <dbReference type="ARBA" id="ARBA00022741"/>
    </source>
</evidence>
<feature type="domain" description="Disease resistance N-terminal" evidence="8">
    <location>
        <begin position="674"/>
        <end position="728"/>
    </location>
</feature>
<comment type="caution">
    <text evidence="11">The sequence shown here is derived from an EMBL/GenBank/DDBJ whole genome shotgun (WGS) entry which is preliminary data.</text>
</comment>
<dbReference type="InterPro" id="IPR044974">
    <property type="entry name" value="Disease_R_plants"/>
</dbReference>
<accession>A0A2R6PX85</accession>
<dbReference type="PANTHER" id="PTHR23155:SF955">
    <property type="entry name" value="AAA+ ATPASE DOMAIN-CONTAINING PROTEIN"/>
    <property type="match status" value="1"/>
</dbReference>
<keyword evidence="12" id="KW-1185">Reference proteome</keyword>
<evidence type="ECO:0000256" key="6">
    <source>
        <dbReference type="SAM" id="MobiDB-lite"/>
    </source>
</evidence>
<dbReference type="Proteomes" id="UP000241394">
    <property type="component" value="Chromosome LG22"/>
</dbReference>
<dbReference type="InterPro" id="IPR002182">
    <property type="entry name" value="NB-ARC"/>
</dbReference>
<dbReference type="InterPro" id="IPR032675">
    <property type="entry name" value="LRR_dom_sf"/>
</dbReference>
<keyword evidence="4" id="KW-0611">Plant defense</keyword>
<dbReference type="InParanoid" id="A0A2R6PX85"/>
<feature type="domain" description="NB-ARC" evidence="7">
    <location>
        <begin position="808"/>
        <end position="982"/>
    </location>
</feature>
<dbReference type="InterPro" id="IPR027417">
    <property type="entry name" value="P-loop_NTPase"/>
</dbReference>
<evidence type="ECO:0000313" key="11">
    <source>
        <dbReference type="EMBL" id="PSR98305.1"/>
    </source>
</evidence>
<dbReference type="GO" id="GO:0043531">
    <property type="term" value="F:ADP binding"/>
    <property type="evidence" value="ECO:0007669"/>
    <property type="project" value="InterPro"/>
</dbReference>
<dbReference type="PRINTS" id="PR00364">
    <property type="entry name" value="DISEASERSIST"/>
</dbReference>
<dbReference type="Pfam" id="PF23559">
    <property type="entry name" value="WHD_DRP"/>
    <property type="match status" value="1"/>
</dbReference>
<dbReference type="Pfam" id="PF23598">
    <property type="entry name" value="LRR_14"/>
    <property type="match status" value="1"/>
</dbReference>
<dbReference type="OMA" id="TVERSYA"/>
<evidence type="ECO:0000256" key="2">
    <source>
        <dbReference type="ARBA" id="ARBA00022737"/>
    </source>
</evidence>
<dbReference type="EMBL" id="NKQK01000022">
    <property type="protein sequence ID" value="PSR98305.1"/>
    <property type="molecule type" value="Genomic_DNA"/>
</dbReference>
<dbReference type="Gene3D" id="1.10.10.10">
    <property type="entry name" value="Winged helix-like DNA-binding domain superfamily/Winged helix DNA-binding domain"/>
    <property type="match status" value="1"/>
</dbReference>
<feature type="domain" description="Disease resistance R13L4/SHOC-2-like LRR" evidence="10">
    <location>
        <begin position="1214"/>
        <end position="1503"/>
    </location>
</feature>
<feature type="domain" description="Disease resistance N-terminal" evidence="8">
    <location>
        <begin position="512"/>
        <end position="576"/>
    </location>
</feature>
<dbReference type="SUPFAM" id="SSF52540">
    <property type="entry name" value="P-loop containing nucleoside triphosphate hydrolases"/>
    <property type="match status" value="1"/>
</dbReference>
<gene>
    <name evidence="11" type="ORF">CEY00_Acc24910</name>
</gene>
<feature type="region of interest" description="Disordered" evidence="6">
    <location>
        <begin position="483"/>
        <end position="514"/>
    </location>
</feature>
<dbReference type="InterPro" id="IPR041118">
    <property type="entry name" value="Rx_N"/>
</dbReference>
<proteinExistence type="inferred from homology"/>
<dbReference type="InterPro" id="IPR055414">
    <property type="entry name" value="LRR_R13L4/SHOC2-like"/>
</dbReference>
<evidence type="ECO:0000256" key="5">
    <source>
        <dbReference type="ARBA" id="ARBA00022840"/>
    </source>
</evidence>
<name>A0A2R6PX85_ACTCC</name>
<dbReference type="Gene3D" id="3.80.10.10">
    <property type="entry name" value="Ribonuclease Inhibitor"/>
    <property type="match status" value="1"/>
</dbReference>
<dbReference type="OrthoDB" id="611536at2759"/>
<evidence type="ECO:0000259" key="10">
    <source>
        <dbReference type="Pfam" id="PF23598"/>
    </source>
</evidence>
<protein>
    <submittedName>
        <fullName evidence="11">Disease resistance RPP8-like protein</fullName>
    </submittedName>
</protein>
<feature type="compositionally biased region" description="Basic residues" evidence="6">
    <location>
        <begin position="1155"/>
        <end position="1170"/>
    </location>
</feature>
<dbReference type="InterPro" id="IPR038005">
    <property type="entry name" value="RX-like_CC"/>
</dbReference>
<dbReference type="GO" id="GO:0005524">
    <property type="term" value="F:ATP binding"/>
    <property type="evidence" value="ECO:0007669"/>
    <property type="project" value="UniProtKB-KW"/>
</dbReference>
<dbReference type="SUPFAM" id="SSF52058">
    <property type="entry name" value="L domain-like"/>
    <property type="match status" value="1"/>
</dbReference>
<feature type="region of interest" description="Disordered" evidence="6">
    <location>
        <begin position="1146"/>
        <end position="1174"/>
    </location>
</feature>
<keyword evidence="2" id="KW-0677">Repeat</keyword>
<comment type="similarity">
    <text evidence="1">Belongs to the disease resistance NB-LRR family.</text>
</comment>
<dbReference type="GO" id="GO:0098542">
    <property type="term" value="P:defense response to other organism"/>
    <property type="evidence" value="ECO:0007669"/>
    <property type="project" value="TreeGrafter"/>
</dbReference>
<dbReference type="STRING" id="1590841.A0A2R6PX85"/>
<dbReference type="CDD" id="cd14798">
    <property type="entry name" value="RX-CC_like"/>
    <property type="match status" value="2"/>
</dbReference>
<dbReference type="PANTHER" id="PTHR23155">
    <property type="entry name" value="DISEASE RESISTANCE PROTEIN RP"/>
    <property type="match status" value="1"/>
</dbReference>
<dbReference type="Pfam" id="PF18052">
    <property type="entry name" value="Rx_N"/>
    <property type="match status" value="4"/>
</dbReference>
<feature type="domain" description="Disease resistance N-terminal" evidence="8">
    <location>
        <begin position="366"/>
        <end position="428"/>
    </location>
</feature>
<feature type="domain" description="Disease resistance N-terminal" evidence="8">
    <location>
        <begin position="13"/>
        <end position="92"/>
    </location>
</feature>
<evidence type="ECO:0000259" key="8">
    <source>
        <dbReference type="Pfam" id="PF18052"/>
    </source>
</evidence>
<reference evidence="12" key="2">
    <citation type="journal article" date="2018" name="BMC Genomics">
        <title>A manually annotated Actinidia chinensis var. chinensis (kiwifruit) genome highlights the challenges associated with draft genomes and gene prediction in plants.</title>
        <authorList>
            <person name="Pilkington S.M."/>
            <person name="Crowhurst R."/>
            <person name="Hilario E."/>
            <person name="Nardozza S."/>
            <person name="Fraser L."/>
            <person name="Peng Y."/>
            <person name="Gunaseelan K."/>
            <person name="Simpson R."/>
            <person name="Tahir J."/>
            <person name="Deroles S.C."/>
            <person name="Templeton K."/>
            <person name="Luo Z."/>
            <person name="Davy M."/>
            <person name="Cheng C."/>
            <person name="McNeilage M."/>
            <person name="Scaglione D."/>
            <person name="Liu Y."/>
            <person name="Zhang Q."/>
            <person name="Datson P."/>
            <person name="De Silva N."/>
            <person name="Gardiner S.E."/>
            <person name="Bassett H."/>
            <person name="Chagne D."/>
            <person name="McCallum J."/>
            <person name="Dzierzon H."/>
            <person name="Deng C."/>
            <person name="Wang Y.Y."/>
            <person name="Barron L."/>
            <person name="Manako K."/>
            <person name="Bowen J."/>
            <person name="Foster T.M."/>
            <person name="Erridge Z.A."/>
            <person name="Tiffin H."/>
            <person name="Waite C.N."/>
            <person name="Davies K.M."/>
            <person name="Grierson E.P."/>
            <person name="Laing W.A."/>
            <person name="Kirk R."/>
            <person name="Chen X."/>
            <person name="Wood M."/>
            <person name="Montefiori M."/>
            <person name="Brummell D.A."/>
            <person name="Schwinn K.E."/>
            <person name="Catanach A."/>
            <person name="Fullerton C."/>
            <person name="Li D."/>
            <person name="Meiyalaghan S."/>
            <person name="Nieuwenhuizen N."/>
            <person name="Read N."/>
            <person name="Prakash R."/>
            <person name="Hunter D."/>
            <person name="Zhang H."/>
            <person name="McKenzie M."/>
            <person name="Knabel M."/>
            <person name="Harris A."/>
            <person name="Allan A.C."/>
            <person name="Gleave A."/>
            <person name="Chen A."/>
            <person name="Janssen B.J."/>
            <person name="Plunkett B."/>
            <person name="Ampomah-Dwamena C."/>
            <person name="Voogd C."/>
            <person name="Leif D."/>
            <person name="Lafferty D."/>
            <person name="Souleyre E.J.F."/>
            <person name="Varkonyi-Gasic E."/>
            <person name="Gambi F."/>
            <person name="Hanley J."/>
            <person name="Yao J.L."/>
            <person name="Cheung J."/>
            <person name="David K.M."/>
            <person name="Warren B."/>
            <person name="Marsh K."/>
            <person name="Snowden K.C."/>
            <person name="Lin-Wang K."/>
            <person name="Brian L."/>
            <person name="Martinez-Sanchez M."/>
            <person name="Wang M."/>
            <person name="Ileperuma N."/>
            <person name="Macnee N."/>
            <person name="Campin R."/>
            <person name="McAtee P."/>
            <person name="Drummond R.S.M."/>
            <person name="Espley R.V."/>
            <person name="Ireland H.S."/>
            <person name="Wu R."/>
            <person name="Atkinson R.G."/>
            <person name="Karunairetnam S."/>
            <person name="Bulley S."/>
            <person name="Chunkath S."/>
            <person name="Hanley Z."/>
            <person name="Storey R."/>
            <person name="Thrimawithana A.H."/>
            <person name="Thomson S."/>
            <person name="David C."/>
            <person name="Testolin R."/>
            <person name="Huang H."/>
            <person name="Hellens R.P."/>
            <person name="Schaffer R.J."/>
        </authorList>
    </citation>
    <scope>NUCLEOTIDE SEQUENCE [LARGE SCALE GENOMIC DNA]</scope>
    <source>
        <strain evidence="12">cv. Red5</strain>
    </source>
</reference>
<evidence type="ECO:0000259" key="7">
    <source>
        <dbReference type="Pfam" id="PF00931"/>
    </source>
</evidence>
<evidence type="ECO:0000256" key="4">
    <source>
        <dbReference type="ARBA" id="ARBA00022821"/>
    </source>
</evidence>
<feature type="compositionally biased region" description="Polar residues" evidence="6">
    <location>
        <begin position="491"/>
        <end position="502"/>
    </location>
</feature>
<dbReference type="Gene3D" id="1.20.5.4130">
    <property type="match status" value="4"/>
</dbReference>
<dbReference type="Gramene" id="PSR98305">
    <property type="protein sequence ID" value="PSR98305"/>
    <property type="gene ID" value="CEY00_Acc24910"/>
</dbReference>
<feature type="domain" description="Disease resistance protein winged helix" evidence="9">
    <location>
        <begin position="1071"/>
        <end position="1139"/>
    </location>
</feature>
<evidence type="ECO:0000259" key="9">
    <source>
        <dbReference type="Pfam" id="PF23559"/>
    </source>
</evidence>
<dbReference type="Gene3D" id="3.40.50.300">
    <property type="entry name" value="P-loop containing nucleotide triphosphate hydrolases"/>
    <property type="match status" value="1"/>
</dbReference>
<organism evidence="11 12">
    <name type="scientific">Actinidia chinensis var. chinensis</name>
    <name type="common">Chinese soft-hair kiwi</name>
    <dbReference type="NCBI Taxonomy" id="1590841"/>
    <lineage>
        <taxon>Eukaryota</taxon>
        <taxon>Viridiplantae</taxon>
        <taxon>Streptophyta</taxon>
        <taxon>Embryophyta</taxon>
        <taxon>Tracheophyta</taxon>
        <taxon>Spermatophyta</taxon>
        <taxon>Magnoliopsida</taxon>
        <taxon>eudicotyledons</taxon>
        <taxon>Gunneridae</taxon>
        <taxon>Pentapetalae</taxon>
        <taxon>asterids</taxon>
        <taxon>Ericales</taxon>
        <taxon>Actinidiaceae</taxon>
        <taxon>Actinidia</taxon>
    </lineage>
</organism>
<evidence type="ECO:0000313" key="12">
    <source>
        <dbReference type="Proteomes" id="UP000241394"/>
    </source>
</evidence>
<keyword evidence="5" id="KW-0067">ATP-binding</keyword>
<reference evidence="11 12" key="1">
    <citation type="submission" date="2017-07" db="EMBL/GenBank/DDBJ databases">
        <title>An improved, manually edited Actinidia chinensis var. chinensis (kiwifruit) genome highlights the challenges associated with draft genomes and gene prediction in plants.</title>
        <authorList>
            <person name="Pilkington S."/>
            <person name="Crowhurst R."/>
            <person name="Hilario E."/>
            <person name="Nardozza S."/>
            <person name="Fraser L."/>
            <person name="Peng Y."/>
            <person name="Gunaseelan K."/>
            <person name="Simpson R."/>
            <person name="Tahir J."/>
            <person name="Deroles S."/>
            <person name="Templeton K."/>
            <person name="Luo Z."/>
            <person name="Davy M."/>
            <person name="Cheng C."/>
            <person name="Mcneilage M."/>
            <person name="Scaglione D."/>
            <person name="Liu Y."/>
            <person name="Zhang Q."/>
            <person name="Datson P."/>
            <person name="De Silva N."/>
            <person name="Gardiner S."/>
            <person name="Bassett H."/>
            <person name="Chagne D."/>
            <person name="Mccallum J."/>
            <person name="Dzierzon H."/>
            <person name="Deng C."/>
            <person name="Wang Y.-Y."/>
            <person name="Barron N."/>
            <person name="Manako K."/>
            <person name="Bowen J."/>
            <person name="Foster T."/>
            <person name="Erridge Z."/>
            <person name="Tiffin H."/>
            <person name="Waite C."/>
            <person name="Davies K."/>
            <person name="Grierson E."/>
            <person name="Laing W."/>
            <person name="Kirk R."/>
            <person name="Chen X."/>
            <person name="Wood M."/>
            <person name="Montefiori M."/>
            <person name="Brummell D."/>
            <person name="Schwinn K."/>
            <person name="Catanach A."/>
            <person name="Fullerton C."/>
            <person name="Li D."/>
            <person name="Meiyalaghan S."/>
            <person name="Nieuwenhuizen N."/>
            <person name="Read N."/>
            <person name="Prakash R."/>
            <person name="Hunter D."/>
            <person name="Zhang H."/>
            <person name="Mckenzie M."/>
            <person name="Knabel M."/>
            <person name="Harris A."/>
            <person name="Allan A."/>
            <person name="Chen A."/>
            <person name="Janssen B."/>
            <person name="Plunkett B."/>
            <person name="Dwamena C."/>
            <person name="Voogd C."/>
            <person name="Leif D."/>
            <person name="Lafferty D."/>
            <person name="Souleyre E."/>
            <person name="Varkonyi-Gasic E."/>
            <person name="Gambi F."/>
            <person name="Hanley J."/>
            <person name="Yao J.-L."/>
            <person name="Cheung J."/>
            <person name="David K."/>
            <person name="Warren B."/>
            <person name="Marsh K."/>
            <person name="Snowden K."/>
            <person name="Lin-Wang K."/>
            <person name="Brian L."/>
            <person name="Martinez-Sanchez M."/>
            <person name="Wang M."/>
            <person name="Ileperuma N."/>
            <person name="Macnee N."/>
            <person name="Campin R."/>
            <person name="Mcatee P."/>
            <person name="Drummond R."/>
            <person name="Espley R."/>
            <person name="Ireland H."/>
            <person name="Wu R."/>
            <person name="Atkinson R."/>
            <person name="Karunairetnam S."/>
            <person name="Bulley S."/>
            <person name="Chunkath S."/>
            <person name="Hanley Z."/>
            <person name="Storey R."/>
            <person name="Thrimawithana A."/>
            <person name="Thomson S."/>
            <person name="David C."/>
            <person name="Testolin R."/>
        </authorList>
    </citation>
    <scope>NUCLEOTIDE SEQUENCE [LARGE SCALE GENOMIC DNA]</scope>
    <source>
        <strain evidence="12">cv. Red5</strain>
        <tissue evidence="11">Young leaf</tissue>
    </source>
</reference>
<sequence length="1708" mass="197456">MAMAMPMPMLASQTLADILSREAKILIGIEREVEWIERELRLMQSSLEYVEAKREPSQDETKWAGEAREIIQEVENAIDIFLIKTEHYKRRGPLKRSVLVFNHGMDRLKLRKKMKKIMIQISDFTKQRPKQQDATYSLQCRPSSSREPQIIREVIDAVASIIHKVNVVVSQNLLVYMGVLEIVESIVDEYKHLHGILSNFKSEYDLDERTIAWFEEIKDTSHFTDQIFESFINKTGISQFTEQILESFISNGAQQLRKTGISLFTERIFGSFISKRAQKLRKTVVSNLVASPFYKDLRFSKKNLLRVRFKILDLYNKMWTFGIGDLKGCPNSMVQLITGVPSHVVGRQRVITRVPSHVVETTPTSFASNAFDQLGSIKGNLRIMQALFKDINGIEYQDQRIKDWLDEMREIAHDPIIKDLDEYVSKSEEDKARAPLWKPKLVLREWIDKQRILRKIKLMSHKFRDISERKWTYDIGIEGKRSSDNVEDRSQQLNRPSTSDVAGNQDIRNPKQEQVESIRRERKLMCALCEDVKSMDEQNARIKVWAEQMQDAAEDAKKFIDSYVYKIEQKRVGVLRRFHFTEFVVPREIKRIKNRIHEISKTKWIYDIGGIRRRKDWTSVDPARDISIPEPESPSVQARPISSYLTDIKIAFSIFIFSFSVTIQDVLLNRQTSNPIEQLRKNVEFIKNHRSLMRALLEDVGELERCDGQLKAWVKEIKVVATDVDAAMLDYNETTKNNWRGFVKRYEIAPRFEHIMHKIEDISSRKMFYGIEINERREAVSTMDRDEHKTLPLSILTERKDIVSFYEDMQAVMGQLLTDNKRCSKISIVGMEGIGKTTLADLIYNSTATRYFPCHAWVSIPSNCNADAILKDIEEQVLRSLCEHKTKHKGLQEQKGQHIGREEPMQTLNSILEGNRHLIVLDNVSTTEIWDTVIKEFPITLNGSRIILTTRDVDVATHADPKNVPHKLQLLSDDDSWALFTQTLTIPHGLLERSKKLVLTCAGLPRAILQLREQFSGVESTSDAWSRVLKNPNLDQKPWQKTVDVMKKTVDVMKGGLPLYLKHTLFYLGRFPAEFEIPLRRLIILWIAEGLVHQRRGDEDPPESVAKRYLAELINRNMVQVAKRNLNGSVKKCRLPSALQEFLSSESKNASSAKSHTKKSPSARKIPHLSHHSDHIPANLLPDYKHVISFRSFDTREGSQPGKELGKFLDQCISRRYFLILRVLDLERVFRPELPKALGELVLLRYLGLRWTYLESLPSFISKLLNLQTLDVNHTSISSLPTSIWKMAQLRHLFLDESYRCRFVPRPSGYCLTDLQTLWSVFIDEDSPVRDGLDRLINLKRLGVTSRLMSSRSLDMSSQLELVAEWVEKLKQLESLRLKSFDKKGKPWDLPKMRLTDHPHLSSIYLLGRIEGNGFLVSGLPLAVTELTLSGSGLLKDPMPTLGHFPNLRVLRLFSESFLGKHMHCSSGSFPQLRILKLWKLDQLNEWKVENGAFPNIIDLDIRSCKNLRMLPGELRNSRTLQISKFSDMPEEWDGFEKNVPCAPNDDNDVDKSNVAKTSINLLSEIREKLLKRTINKSQKIFLRRIATEELPIESTECPFCGAEPESAVHLFFLCKPVKMIWFSKWGIRTDDFPKLSISDWINHILTPSLIFGDLPLNETDFLLFAVILMEKTWLWRERAISDHVEVDPDLIYKETCSSFMNNLVIRE</sequence>
<dbReference type="InterPro" id="IPR036388">
    <property type="entry name" value="WH-like_DNA-bd_sf"/>
</dbReference>
<dbReference type="InterPro" id="IPR058922">
    <property type="entry name" value="WHD_DRP"/>
</dbReference>